<evidence type="ECO:0000259" key="1">
    <source>
        <dbReference type="Pfam" id="PF03372"/>
    </source>
</evidence>
<dbReference type="InterPro" id="IPR005135">
    <property type="entry name" value="Endo/exonuclease/phosphatase"/>
</dbReference>
<accession>A0ABT0C2T8</accession>
<proteinExistence type="predicted"/>
<dbReference type="Gene3D" id="3.60.10.10">
    <property type="entry name" value="Endonuclease/exonuclease/phosphatase"/>
    <property type="match status" value="1"/>
</dbReference>
<name>A0ABT0C2T8_9BACT</name>
<gene>
    <name evidence="2" type="ORF">MUN53_11890</name>
</gene>
<organism evidence="2 3">
    <name type="scientific">Parabacteroides faecalis</name>
    <dbReference type="NCBI Taxonomy" id="2924040"/>
    <lineage>
        <taxon>Bacteria</taxon>
        <taxon>Pseudomonadati</taxon>
        <taxon>Bacteroidota</taxon>
        <taxon>Bacteroidia</taxon>
        <taxon>Bacteroidales</taxon>
        <taxon>Tannerellaceae</taxon>
        <taxon>Parabacteroides</taxon>
    </lineage>
</organism>
<keyword evidence="2" id="KW-0540">Nuclease</keyword>
<dbReference type="Proteomes" id="UP001165444">
    <property type="component" value="Unassembled WGS sequence"/>
</dbReference>
<dbReference type="GO" id="GO:0004519">
    <property type="term" value="F:endonuclease activity"/>
    <property type="evidence" value="ECO:0007669"/>
    <property type="project" value="UniProtKB-KW"/>
</dbReference>
<evidence type="ECO:0000313" key="2">
    <source>
        <dbReference type="EMBL" id="MCJ2381302.1"/>
    </source>
</evidence>
<dbReference type="Pfam" id="PF03372">
    <property type="entry name" value="Exo_endo_phos"/>
    <property type="match status" value="1"/>
</dbReference>
<dbReference type="SUPFAM" id="SSF56219">
    <property type="entry name" value="DNase I-like"/>
    <property type="match status" value="1"/>
</dbReference>
<sequence>MKVVGKIILGILLLVIVLGSLFFDCIWNEQLMTYNVKNGAGMDGVTDYARTASVIIQEKPDVVAIQELDSVTGRSKGAYVLDELAKLTGMHATYAPAIDYDGGKYGIGILSKKQPLHVYRYALPGREEARALLVVEFKKYVYACMHLSLTEEDRIASLPIIREATSGFDKPVFIAGDWNDTPDSPFIQELQKDFCILSTTDKPTCPADEPKACIDYIAVKKDCKPKNFAFFSYVTPASVESDHRPVNVHIKRWIW</sequence>
<dbReference type="RefSeq" id="WP_243325609.1">
    <property type="nucleotide sequence ID" value="NZ_JAKZMM010000030.1"/>
</dbReference>
<dbReference type="PANTHER" id="PTHR14859:SF15">
    <property type="entry name" value="ENDONUCLEASE_EXONUCLEASE_PHOSPHATASE DOMAIN-CONTAINING PROTEIN"/>
    <property type="match status" value="1"/>
</dbReference>
<dbReference type="InterPro" id="IPR051916">
    <property type="entry name" value="GPI-anchor_lipid_remodeler"/>
</dbReference>
<keyword evidence="3" id="KW-1185">Reference proteome</keyword>
<reference evidence="2 3" key="1">
    <citation type="submission" date="2022-03" db="EMBL/GenBank/DDBJ databases">
        <title>Parabacteroides sp. nov. isolated from swine feces.</title>
        <authorList>
            <person name="Bak J.E."/>
        </authorList>
    </citation>
    <scope>NUCLEOTIDE SEQUENCE [LARGE SCALE GENOMIC DNA]</scope>
    <source>
        <strain evidence="2 3">AGMB00274</strain>
    </source>
</reference>
<keyword evidence="2" id="KW-0255">Endonuclease</keyword>
<comment type="caution">
    <text evidence="2">The sequence shown here is derived from an EMBL/GenBank/DDBJ whole genome shotgun (WGS) entry which is preliminary data.</text>
</comment>
<dbReference type="EMBL" id="JAKZMM010000030">
    <property type="protein sequence ID" value="MCJ2381302.1"/>
    <property type="molecule type" value="Genomic_DNA"/>
</dbReference>
<dbReference type="InterPro" id="IPR036691">
    <property type="entry name" value="Endo/exonu/phosph_ase_sf"/>
</dbReference>
<keyword evidence="2" id="KW-0378">Hydrolase</keyword>
<feature type="domain" description="Endonuclease/exonuclease/phosphatase" evidence="1">
    <location>
        <begin position="32"/>
        <end position="228"/>
    </location>
</feature>
<protein>
    <submittedName>
        <fullName evidence="2">Endonuclease/exonuclease/phosphatase family protein</fullName>
    </submittedName>
</protein>
<dbReference type="PANTHER" id="PTHR14859">
    <property type="entry name" value="CALCOFLUOR WHITE HYPERSENSITIVE PROTEIN PRECURSOR"/>
    <property type="match status" value="1"/>
</dbReference>
<evidence type="ECO:0000313" key="3">
    <source>
        <dbReference type="Proteomes" id="UP001165444"/>
    </source>
</evidence>